<reference evidence="4" key="1">
    <citation type="submission" date="2024-06" db="EMBL/GenBank/DDBJ databases">
        <authorList>
            <person name="Liu X."/>
            <person name="Lenzi L."/>
            <person name="Haldenby T S."/>
            <person name="Uol C."/>
        </authorList>
    </citation>
    <scope>NUCLEOTIDE SEQUENCE</scope>
</reference>
<dbReference type="InterPro" id="IPR001611">
    <property type="entry name" value="Leu-rich_rpt"/>
</dbReference>
<evidence type="ECO:0008006" key="6">
    <source>
        <dbReference type="Google" id="ProtNLM"/>
    </source>
</evidence>
<evidence type="ECO:0000313" key="4">
    <source>
        <dbReference type="EMBL" id="CAL5132786.1"/>
    </source>
</evidence>
<dbReference type="GO" id="GO:0005737">
    <property type="term" value="C:cytoplasm"/>
    <property type="evidence" value="ECO:0007669"/>
    <property type="project" value="TreeGrafter"/>
</dbReference>
<accession>A0AAV2T7I4</accession>
<dbReference type="Pfam" id="PF13855">
    <property type="entry name" value="LRR_8"/>
    <property type="match status" value="1"/>
</dbReference>
<keyword evidence="1" id="KW-0433">Leucine-rich repeat</keyword>
<sequence>MPCEWPIVTTALAENRHELVLSGSDISKLLTNSGLDERIFELNRLNFLEISHSCLQTVPKKISNLKKLTQLGLTSNQLTHVPEEVGRLLSLRFLDLSFNQINELPPDLFSQLRSLTSLNLSGNKLDSLPSVSSLKALQVCILANNCLQMLPEGMGCLAQLGVLDASHNKLLSVPEELNVLNNLKNADFSDNELVTVPASLHRCHKLHTLGLQNNPLKDNRLRKLAKESPKALLDYLRKLDESGIKGKKGKAVSAAPAGATVTVASPASATVDSTDVEHAEKGNQNPSKDVVSEPTVSQPTSPYIIIQRPAENEHYSISQTSSVKSGPRPYLVACTVHGVHFTSSSAVKAFTRAQTSWHHDLGQMRRRATLATHDLKSVKFPLVYTLRPAGSVEVHVLNTPTVITGDRFLWQLYQEAEADRKSRKQAKFSQLYRYLNVLNLGSADATNHFRDQPLPVVVDSNETVISVPPLTNCEQTQLSASTTDILIEVTGVNLSICHQFAETVIAWLLEHACQTEPILQGGDQMKADISLTASNAPVKTDDASARKPLLAVPLGCLVVRPIRVVDSESASSLSSVFPSRLDLTDPKFKTVR</sequence>
<dbReference type="InterPro" id="IPR050216">
    <property type="entry name" value="LRR_domain-containing"/>
</dbReference>
<evidence type="ECO:0000256" key="3">
    <source>
        <dbReference type="SAM" id="MobiDB-lite"/>
    </source>
</evidence>
<dbReference type="PANTHER" id="PTHR48051:SF1">
    <property type="entry name" value="RAS SUPPRESSOR PROTEIN 1"/>
    <property type="match status" value="1"/>
</dbReference>
<feature type="region of interest" description="Disordered" evidence="3">
    <location>
        <begin position="276"/>
        <end position="298"/>
    </location>
</feature>
<dbReference type="Gene3D" id="3.50.40.10">
    <property type="entry name" value="Phenylalanyl-trna Synthetase, Chain B, domain 3"/>
    <property type="match status" value="1"/>
</dbReference>
<dbReference type="PROSITE" id="PS51450">
    <property type="entry name" value="LRR"/>
    <property type="match status" value="2"/>
</dbReference>
<gene>
    <name evidence="4" type="ORF">CDAUBV1_LOCUS5623</name>
</gene>
<dbReference type="PANTHER" id="PTHR48051">
    <property type="match status" value="1"/>
</dbReference>
<dbReference type="Proteomes" id="UP001497525">
    <property type="component" value="Unassembled WGS sequence"/>
</dbReference>
<dbReference type="AlphaFoldDB" id="A0AAV2T7I4"/>
<dbReference type="Gene3D" id="3.80.10.10">
    <property type="entry name" value="Ribonuclease Inhibitor"/>
    <property type="match status" value="2"/>
</dbReference>
<protein>
    <recommendedName>
        <fullName evidence="6">Leucine-rich repeat-containing protein 47</fullName>
    </recommendedName>
</protein>
<dbReference type="InterPro" id="IPR003591">
    <property type="entry name" value="Leu-rich_rpt_typical-subtyp"/>
</dbReference>
<evidence type="ECO:0000256" key="1">
    <source>
        <dbReference type="ARBA" id="ARBA00022614"/>
    </source>
</evidence>
<dbReference type="EMBL" id="CAXLJL010000134">
    <property type="protein sequence ID" value="CAL5132786.1"/>
    <property type="molecule type" value="Genomic_DNA"/>
</dbReference>
<proteinExistence type="predicted"/>
<evidence type="ECO:0000313" key="5">
    <source>
        <dbReference type="Proteomes" id="UP001497525"/>
    </source>
</evidence>
<name>A0AAV2T7I4_CALDB</name>
<dbReference type="InterPro" id="IPR020825">
    <property type="entry name" value="Phe-tRNA_synthase-like_B3/B4"/>
</dbReference>
<dbReference type="InterPro" id="IPR032675">
    <property type="entry name" value="LRR_dom_sf"/>
</dbReference>
<dbReference type="SUPFAM" id="SSF52058">
    <property type="entry name" value="L domain-like"/>
    <property type="match status" value="1"/>
</dbReference>
<keyword evidence="2" id="KW-0677">Repeat</keyword>
<dbReference type="PRINTS" id="PR00019">
    <property type="entry name" value="LEURICHRPT"/>
</dbReference>
<evidence type="ECO:0000256" key="2">
    <source>
        <dbReference type="ARBA" id="ARBA00022737"/>
    </source>
</evidence>
<comment type="caution">
    <text evidence="4">The sequence shown here is derived from an EMBL/GenBank/DDBJ whole genome shotgun (WGS) entry which is preliminary data.</text>
</comment>
<organism evidence="4 5">
    <name type="scientific">Calicophoron daubneyi</name>
    <name type="common">Rumen fluke</name>
    <name type="synonym">Paramphistomum daubneyi</name>
    <dbReference type="NCBI Taxonomy" id="300641"/>
    <lineage>
        <taxon>Eukaryota</taxon>
        <taxon>Metazoa</taxon>
        <taxon>Spiralia</taxon>
        <taxon>Lophotrochozoa</taxon>
        <taxon>Platyhelminthes</taxon>
        <taxon>Trematoda</taxon>
        <taxon>Digenea</taxon>
        <taxon>Plagiorchiida</taxon>
        <taxon>Pronocephalata</taxon>
        <taxon>Paramphistomoidea</taxon>
        <taxon>Paramphistomidae</taxon>
        <taxon>Calicophoron</taxon>
    </lineage>
</organism>
<dbReference type="SMART" id="SM00364">
    <property type="entry name" value="LRR_BAC"/>
    <property type="match status" value="4"/>
</dbReference>
<dbReference type="SMART" id="SM00369">
    <property type="entry name" value="LRR_TYP"/>
    <property type="match status" value="5"/>
</dbReference>